<protein>
    <submittedName>
        <fullName evidence="4">Phospholipid-binding lipoprotein MlaA</fullName>
    </submittedName>
</protein>
<accession>A0ABV2SL72</accession>
<evidence type="ECO:0000256" key="2">
    <source>
        <dbReference type="ARBA" id="ARBA00022729"/>
    </source>
</evidence>
<sequence>MTFIPCSDNRCMLSRILQLLTAVLLTGFISSSHAAKGVSFDDPWENVNRSVFGFNDWIDTHALKPVAKGYDTITPKPVQQLVSNFFSNLGEIRNAANSLLQLKAGDTLAAIGRFGINSTIGMLGLLDVASPLGIEKRYQDFGLTLARWDVPSGPFVVVPLLGPRTVRSGVGIIPDSLVSPKQVVEPESDRLFVHGLDIVNTRAALLSSEELIVGDRYSFIRDAYLQRRNYIITGELPDDDF</sequence>
<proteinExistence type="inferred from homology"/>
<comment type="similarity">
    <text evidence="1">Belongs to the MlaA family.</text>
</comment>
<keyword evidence="5" id="KW-1185">Reference proteome</keyword>
<dbReference type="Pfam" id="PF04333">
    <property type="entry name" value="MlaA"/>
    <property type="match status" value="1"/>
</dbReference>
<reference evidence="4 5" key="1">
    <citation type="submission" date="2024-06" db="EMBL/GenBank/DDBJ databases">
        <title>Genomic Encyclopedia of Type Strains, Phase V (KMG-V): Genome sequencing to study the core and pangenomes of soil and plant-associated prokaryotes.</title>
        <authorList>
            <person name="Whitman W."/>
        </authorList>
    </citation>
    <scope>NUCLEOTIDE SEQUENCE [LARGE SCALE GENOMIC DNA]</scope>
    <source>
        <strain evidence="4 5">NE40</strain>
    </source>
</reference>
<gene>
    <name evidence="4" type="ORF">V5J35_003723</name>
</gene>
<evidence type="ECO:0000313" key="4">
    <source>
        <dbReference type="EMBL" id="MET4758531.1"/>
    </source>
</evidence>
<dbReference type="EMBL" id="JBEWTB010000002">
    <property type="protein sequence ID" value="MET4758531.1"/>
    <property type="molecule type" value="Genomic_DNA"/>
</dbReference>
<organism evidence="4 5">
    <name type="scientific">Endozoicomonas lisbonensis</name>
    <dbReference type="NCBI Taxonomy" id="3120522"/>
    <lineage>
        <taxon>Bacteria</taxon>
        <taxon>Pseudomonadati</taxon>
        <taxon>Pseudomonadota</taxon>
        <taxon>Gammaproteobacteria</taxon>
        <taxon>Oceanospirillales</taxon>
        <taxon>Endozoicomonadaceae</taxon>
        <taxon>Endozoicomonas</taxon>
    </lineage>
</organism>
<dbReference type="PRINTS" id="PR01805">
    <property type="entry name" value="VACJLIPOPROT"/>
</dbReference>
<name>A0ABV2SL72_9GAMM</name>
<evidence type="ECO:0000313" key="5">
    <source>
        <dbReference type="Proteomes" id="UP001549366"/>
    </source>
</evidence>
<evidence type="ECO:0000256" key="3">
    <source>
        <dbReference type="SAM" id="SignalP"/>
    </source>
</evidence>
<dbReference type="PANTHER" id="PTHR30035:SF3">
    <property type="entry name" value="INTERMEMBRANE PHOSPHOLIPID TRANSPORT SYSTEM LIPOPROTEIN MLAA"/>
    <property type="match status" value="1"/>
</dbReference>
<dbReference type="Proteomes" id="UP001549366">
    <property type="component" value="Unassembled WGS sequence"/>
</dbReference>
<comment type="caution">
    <text evidence="4">The sequence shown here is derived from an EMBL/GenBank/DDBJ whole genome shotgun (WGS) entry which is preliminary data.</text>
</comment>
<dbReference type="InterPro" id="IPR007428">
    <property type="entry name" value="MlaA"/>
</dbReference>
<evidence type="ECO:0000256" key="1">
    <source>
        <dbReference type="ARBA" id="ARBA00010634"/>
    </source>
</evidence>
<dbReference type="PANTHER" id="PTHR30035">
    <property type="entry name" value="LIPOPROTEIN VACJ-RELATED"/>
    <property type="match status" value="1"/>
</dbReference>
<feature type="chain" id="PRO_5046357404" evidence="3">
    <location>
        <begin position="35"/>
        <end position="241"/>
    </location>
</feature>
<keyword evidence="2 3" id="KW-0732">Signal</keyword>
<feature type="signal peptide" evidence="3">
    <location>
        <begin position="1"/>
        <end position="34"/>
    </location>
</feature>
<keyword evidence="4" id="KW-0449">Lipoprotein</keyword>